<dbReference type="SUPFAM" id="SSF111369">
    <property type="entry name" value="HlyD-like secretion proteins"/>
    <property type="match status" value="1"/>
</dbReference>
<evidence type="ECO:0000256" key="4">
    <source>
        <dbReference type="SAM" id="Phobius"/>
    </source>
</evidence>
<feature type="domain" description="Multidrug resistance protein MdtA-like barrel-sandwich hybrid" evidence="5">
    <location>
        <begin position="84"/>
        <end position="231"/>
    </location>
</feature>
<dbReference type="PANTHER" id="PTHR30469">
    <property type="entry name" value="MULTIDRUG RESISTANCE PROTEIN MDTA"/>
    <property type="match status" value="1"/>
</dbReference>
<evidence type="ECO:0000256" key="3">
    <source>
        <dbReference type="SAM" id="Coils"/>
    </source>
</evidence>
<evidence type="ECO:0000256" key="1">
    <source>
        <dbReference type="ARBA" id="ARBA00009477"/>
    </source>
</evidence>
<organism evidence="6 7">
    <name type="scientific">Marinobacter oulmenensis</name>
    <dbReference type="NCBI Taxonomy" id="643747"/>
    <lineage>
        <taxon>Bacteria</taxon>
        <taxon>Pseudomonadati</taxon>
        <taxon>Pseudomonadota</taxon>
        <taxon>Gammaproteobacteria</taxon>
        <taxon>Pseudomonadales</taxon>
        <taxon>Marinobacteraceae</taxon>
        <taxon>Marinobacter</taxon>
    </lineage>
</organism>
<dbReference type="GO" id="GO:0015562">
    <property type="term" value="F:efflux transmembrane transporter activity"/>
    <property type="evidence" value="ECO:0007669"/>
    <property type="project" value="TreeGrafter"/>
</dbReference>
<feature type="coiled-coil region" evidence="3">
    <location>
        <begin position="176"/>
        <end position="203"/>
    </location>
</feature>
<dbReference type="InterPro" id="IPR058625">
    <property type="entry name" value="MdtA-like_BSH"/>
</dbReference>
<comment type="caution">
    <text evidence="6">The sequence shown here is derived from an EMBL/GenBank/DDBJ whole genome shotgun (WGS) entry which is preliminary data.</text>
</comment>
<keyword evidence="4" id="KW-0812">Transmembrane</keyword>
<dbReference type="Gene3D" id="2.40.50.100">
    <property type="match status" value="1"/>
</dbReference>
<dbReference type="Pfam" id="PF25917">
    <property type="entry name" value="BSH_RND"/>
    <property type="match status" value="1"/>
</dbReference>
<evidence type="ECO:0000313" key="7">
    <source>
        <dbReference type="Proteomes" id="UP000591735"/>
    </source>
</evidence>
<dbReference type="RefSeq" id="WP_183699985.1">
    <property type="nucleotide sequence ID" value="NZ_JACHFE010000002.1"/>
</dbReference>
<accession>A0A840UC65</accession>
<keyword evidence="4" id="KW-0472">Membrane</keyword>
<comment type="similarity">
    <text evidence="1">Belongs to the membrane fusion protein (MFP) (TC 8.A.1) family.</text>
</comment>
<feature type="transmembrane region" description="Helical" evidence="4">
    <location>
        <begin position="20"/>
        <end position="41"/>
    </location>
</feature>
<dbReference type="Proteomes" id="UP000591735">
    <property type="component" value="Unassembled WGS sequence"/>
</dbReference>
<evidence type="ECO:0000259" key="5">
    <source>
        <dbReference type="Pfam" id="PF25917"/>
    </source>
</evidence>
<evidence type="ECO:0000313" key="6">
    <source>
        <dbReference type="EMBL" id="MBB5320301.1"/>
    </source>
</evidence>
<dbReference type="PANTHER" id="PTHR30469:SF12">
    <property type="entry name" value="MULTIDRUG RESISTANCE PROTEIN MDTA"/>
    <property type="match status" value="1"/>
</dbReference>
<dbReference type="NCBIfam" id="TIGR01730">
    <property type="entry name" value="RND_mfp"/>
    <property type="match status" value="1"/>
</dbReference>
<dbReference type="Gene3D" id="1.10.287.470">
    <property type="entry name" value="Helix hairpin bin"/>
    <property type="match status" value="1"/>
</dbReference>
<dbReference type="GO" id="GO:1990281">
    <property type="term" value="C:efflux pump complex"/>
    <property type="evidence" value="ECO:0007669"/>
    <property type="project" value="TreeGrafter"/>
</dbReference>
<dbReference type="AlphaFoldDB" id="A0A840UC65"/>
<keyword evidence="2 3" id="KW-0175">Coiled coil</keyword>
<dbReference type="EMBL" id="JACHFE010000002">
    <property type="protein sequence ID" value="MBB5320301.1"/>
    <property type="molecule type" value="Genomic_DNA"/>
</dbReference>
<sequence>MSHSIDDNAARPERGRAGLLKTAFVTVLIVLAGIGIIWLIFSTEPQATRKDGAREMAMLVDVETVKRGSYHPTITVMGQVVPAREVTLSARVSGQVISLNPSFNPGRRVGQGEPLLRIDPADYEAVLAQRQADFQQALAELELEKGQQSVARQEFELLGEEVSSVNEALVLRKPQLEQARASVAAARASLRQAELDLERTRVRAPFPAQVLDRQVATGSEVSAGSELGRLVATDEYWVDATVPLARLRWLNFSDSQGERGAPVSLHQQGVWRDDETRQGNLTQLVGELDGNARMARVLITVTDPLALDQAQGQPPLILGTIVEAKIQGRELDEVIRVRRDRIRRDDTVWVMADGKLAIRQPEIVFRDETYAYIGSGLESGEQVITSDLASVVSGARLRLEGDPQ</sequence>
<dbReference type="InterPro" id="IPR006143">
    <property type="entry name" value="RND_pump_MFP"/>
</dbReference>
<keyword evidence="4" id="KW-1133">Transmembrane helix</keyword>
<protein>
    <submittedName>
        <fullName evidence="6">RND family efflux transporter MFP subunit</fullName>
    </submittedName>
</protein>
<dbReference type="Gene3D" id="2.40.420.20">
    <property type="match status" value="1"/>
</dbReference>
<proteinExistence type="inferred from homology"/>
<evidence type="ECO:0000256" key="2">
    <source>
        <dbReference type="ARBA" id="ARBA00023054"/>
    </source>
</evidence>
<keyword evidence="7" id="KW-1185">Reference proteome</keyword>
<name>A0A840UC65_9GAMM</name>
<gene>
    <name evidence="6" type="ORF">HNR38_000773</name>
</gene>
<dbReference type="Gene3D" id="2.40.30.170">
    <property type="match status" value="1"/>
</dbReference>
<reference evidence="6 7" key="1">
    <citation type="submission" date="2020-08" db="EMBL/GenBank/DDBJ databases">
        <title>Genomic Encyclopedia of Type Strains, Phase IV (KMG-IV): sequencing the most valuable type-strain genomes for metagenomic binning, comparative biology and taxonomic classification.</title>
        <authorList>
            <person name="Goeker M."/>
        </authorList>
    </citation>
    <scope>NUCLEOTIDE SEQUENCE [LARGE SCALE GENOMIC DNA]</scope>
    <source>
        <strain evidence="6 7">DSM 22359</strain>
    </source>
</reference>